<dbReference type="Proteomes" id="UP000681526">
    <property type="component" value="Unassembled WGS sequence"/>
</dbReference>
<protein>
    <submittedName>
        <fullName evidence="2">Uncharacterized protein</fullName>
    </submittedName>
</protein>
<evidence type="ECO:0000313" key="3">
    <source>
        <dbReference type="Proteomes" id="UP000681526"/>
    </source>
</evidence>
<name>A0ABN7RP41_THEXY</name>
<reference evidence="2 3" key="1">
    <citation type="submission" date="2021-04" db="EMBL/GenBank/DDBJ databases">
        <authorList>
            <person name="Rakotoarivonina H."/>
        </authorList>
    </citation>
    <scope>NUCLEOTIDE SEQUENCE [LARGE SCALE GENOMIC DNA]</scope>
    <source>
        <strain evidence="2 3">XE</strain>
    </source>
</reference>
<comment type="caution">
    <text evidence="2">The sequence shown here is derived from an EMBL/GenBank/DDBJ whole genome shotgun (WGS) entry which is preliminary data.</text>
</comment>
<accession>A0ABN7RP41</accession>
<proteinExistence type="predicted"/>
<organism evidence="2 3">
    <name type="scientific">Thermobacillus xylanilyticus</name>
    <dbReference type="NCBI Taxonomy" id="76633"/>
    <lineage>
        <taxon>Bacteria</taxon>
        <taxon>Bacillati</taxon>
        <taxon>Bacillota</taxon>
        <taxon>Bacilli</taxon>
        <taxon>Bacillales</taxon>
        <taxon>Paenibacillaceae</taxon>
        <taxon>Thermobacillus</taxon>
    </lineage>
</organism>
<gene>
    <name evidence="2" type="primary">txxe 398</name>
    <name evidence="2" type="ORF">TXXE_00970</name>
</gene>
<evidence type="ECO:0000313" key="2">
    <source>
        <dbReference type="EMBL" id="CAG5076958.1"/>
    </source>
</evidence>
<sequence length="51" mass="5520">MLPGCRPGDASRGPVRELRVGATQPKVNLKLAWERSGGTDGAQGRQLRRYG</sequence>
<dbReference type="EMBL" id="CAJRAY010000005">
    <property type="protein sequence ID" value="CAG5076958.1"/>
    <property type="molecule type" value="Genomic_DNA"/>
</dbReference>
<keyword evidence="3" id="KW-1185">Reference proteome</keyword>
<evidence type="ECO:0000256" key="1">
    <source>
        <dbReference type="SAM" id="MobiDB-lite"/>
    </source>
</evidence>
<feature type="region of interest" description="Disordered" evidence="1">
    <location>
        <begin position="1"/>
        <end position="22"/>
    </location>
</feature>
<dbReference type="RefSeq" id="WP_213483108.1">
    <property type="nucleotide sequence ID" value="NZ_CAJRAY010000005.1"/>
</dbReference>